<dbReference type="GO" id="GO:0003885">
    <property type="term" value="F:D-arabinono-1,4-lactone oxidase activity"/>
    <property type="evidence" value="ECO:0007669"/>
    <property type="project" value="InterPro"/>
</dbReference>
<dbReference type="Gene3D" id="1.10.45.10">
    <property type="entry name" value="Vanillyl-alcohol Oxidase, Chain A, domain 4"/>
    <property type="match status" value="1"/>
</dbReference>
<dbReference type="Proteomes" id="UP000476511">
    <property type="component" value="Unassembled WGS sequence"/>
</dbReference>
<name>A0A6L5R5N0_9MICO</name>
<dbReference type="PROSITE" id="PS51387">
    <property type="entry name" value="FAD_PCMH"/>
    <property type="match status" value="1"/>
</dbReference>
<dbReference type="RefSeq" id="WP_154347762.1">
    <property type="nucleotide sequence ID" value="NZ_WKJD01000021.1"/>
</dbReference>
<evidence type="ECO:0000313" key="4">
    <source>
        <dbReference type="Proteomes" id="UP000476511"/>
    </source>
</evidence>
<dbReference type="InterPro" id="IPR016171">
    <property type="entry name" value="Vanillyl_alc_oxidase_C-sub2"/>
</dbReference>
<dbReference type="Pfam" id="PF01565">
    <property type="entry name" value="FAD_binding_4"/>
    <property type="match status" value="1"/>
</dbReference>
<dbReference type="InterPro" id="IPR036318">
    <property type="entry name" value="FAD-bd_PCMH-like_sf"/>
</dbReference>
<sequence>MTDVGETWSGTHRFGARRLIAAQSVPEVQEVLRSRPGPVRALGTRHSFNEIADSAGTLVSVLDVPPAPRVLGGGDRVSVGAGIRYGELALWLEEHGLALHNMGSLPHISVAGAMSTGTHGSGDRLPMLADAVRAIEFVDAAGALQRVESDDWRFGGFLVGLGAYGIVTRIELAVQPSYRVRQRLHIGLDWGVLAERFDEVTASGTSVSLFTHWGSPSVERVLVKQRADASFDDSVLATTREAEPDERFDQRSWTPQDGSEGPWLLRMPHFRLEETPSFGEEIQSEYFVARTRAAAAIAAVRGLAAEIDPHLIITEVRTIAADDSWLGPASGRDSVGIHFTWARDEDAVRALLPRIEQVLAPFDVRPHWGKWHAFDADRIAAAYPRLPLARSLFRELDPTGVFSNEYLEALGVREAHTSPTGPL</sequence>
<accession>A0A6L5R5N0</accession>
<dbReference type="EMBL" id="WKJD01000021">
    <property type="protein sequence ID" value="MRX45195.1"/>
    <property type="molecule type" value="Genomic_DNA"/>
</dbReference>
<feature type="domain" description="FAD-binding PCMH-type" evidence="2">
    <location>
        <begin position="12"/>
        <end position="177"/>
    </location>
</feature>
<keyword evidence="4" id="KW-1185">Reference proteome</keyword>
<dbReference type="InterPro" id="IPR006094">
    <property type="entry name" value="Oxid_FAD_bind_N"/>
</dbReference>
<keyword evidence="1" id="KW-0560">Oxidoreductase</keyword>
<dbReference type="InterPro" id="IPR007173">
    <property type="entry name" value="ALO_C"/>
</dbReference>
<dbReference type="InterPro" id="IPR010031">
    <property type="entry name" value="FAD_lactone_oxidase-like"/>
</dbReference>
<dbReference type="GO" id="GO:0071949">
    <property type="term" value="F:FAD binding"/>
    <property type="evidence" value="ECO:0007669"/>
    <property type="project" value="InterPro"/>
</dbReference>
<comment type="caution">
    <text evidence="3">The sequence shown here is derived from an EMBL/GenBank/DDBJ whole genome shotgun (WGS) entry which is preliminary data.</text>
</comment>
<dbReference type="GO" id="GO:0080049">
    <property type="term" value="F:L-gulono-1,4-lactone dehydrogenase activity"/>
    <property type="evidence" value="ECO:0007669"/>
    <property type="project" value="TreeGrafter"/>
</dbReference>
<dbReference type="InterPro" id="IPR016169">
    <property type="entry name" value="FAD-bd_PCMH_sub2"/>
</dbReference>
<reference evidence="3 4" key="1">
    <citation type="submission" date="2019-11" db="EMBL/GenBank/DDBJ databases">
        <title>Agromyces kandeliae sp. nov., isolated from mangrove soil.</title>
        <authorList>
            <person name="Wang R."/>
        </authorList>
    </citation>
    <scope>NUCLEOTIDE SEQUENCE [LARGE SCALE GENOMIC DNA]</scope>
    <source>
        <strain evidence="3 4">Q22</strain>
    </source>
</reference>
<dbReference type="Gene3D" id="3.30.465.10">
    <property type="match status" value="1"/>
</dbReference>
<dbReference type="Gene3D" id="3.30.43.10">
    <property type="entry name" value="Uridine Diphospho-n-acetylenolpyruvylglucosamine Reductase, domain 2"/>
    <property type="match status" value="1"/>
</dbReference>
<evidence type="ECO:0000259" key="2">
    <source>
        <dbReference type="PROSITE" id="PS51387"/>
    </source>
</evidence>
<dbReference type="Pfam" id="PF04030">
    <property type="entry name" value="ALO"/>
    <property type="match status" value="1"/>
</dbReference>
<evidence type="ECO:0000256" key="1">
    <source>
        <dbReference type="ARBA" id="ARBA00023002"/>
    </source>
</evidence>
<protein>
    <submittedName>
        <fullName evidence="3">FAD-binding protein</fullName>
    </submittedName>
</protein>
<evidence type="ECO:0000313" key="3">
    <source>
        <dbReference type="EMBL" id="MRX45195.1"/>
    </source>
</evidence>
<gene>
    <name evidence="3" type="ORF">GJR97_15885</name>
</gene>
<dbReference type="PANTHER" id="PTHR43762:SF1">
    <property type="entry name" value="D-ARABINONO-1,4-LACTONE OXIDASE"/>
    <property type="match status" value="1"/>
</dbReference>
<organism evidence="3 4">
    <name type="scientific">Agromyces kandeliae</name>
    <dbReference type="NCBI Taxonomy" id="2666141"/>
    <lineage>
        <taxon>Bacteria</taxon>
        <taxon>Bacillati</taxon>
        <taxon>Actinomycetota</taxon>
        <taxon>Actinomycetes</taxon>
        <taxon>Micrococcales</taxon>
        <taxon>Microbacteriaceae</taxon>
        <taxon>Agromyces</taxon>
    </lineage>
</organism>
<dbReference type="AlphaFoldDB" id="A0A6L5R5N0"/>
<dbReference type="Gene3D" id="3.30.70.2520">
    <property type="match status" value="1"/>
</dbReference>
<dbReference type="InterPro" id="IPR016166">
    <property type="entry name" value="FAD-bd_PCMH"/>
</dbReference>
<proteinExistence type="predicted"/>
<dbReference type="GO" id="GO:0016020">
    <property type="term" value="C:membrane"/>
    <property type="evidence" value="ECO:0007669"/>
    <property type="project" value="InterPro"/>
</dbReference>
<dbReference type="SUPFAM" id="SSF56176">
    <property type="entry name" value="FAD-binding/transporter-associated domain-like"/>
    <property type="match status" value="1"/>
</dbReference>
<dbReference type="InterPro" id="IPR016167">
    <property type="entry name" value="FAD-bd_PCMH_sub1"/>
</dbReference>
<dbReference type="Gene3D" id="3.30.70.2530">
    <property type="match status" value="1"/>
</dbReference>
<dbReference type="PANTHER" id="PTHR43762">
    <property type="entry name" value="L-GULONOLACTONE OXIDASE"/>
    <property type="match status" value="1"/>
</dbReference>